<name>A0A418VHK1_9DEIO</name>
<keyword evidence="1" id="KW-0175">Coiled coil</keyword>
<feature type="coiled-coil region" evidence="1">
    <location>
        <begin position="242"/>
        <end position="312"/>
    </location>
</feature>
<evidence type="ECO:0000313" key="3">
    <source>
        <dbReference type="Proteomes" id="UP000286287"/>
    </source>
</evidence>
<evidence type="ECO:0000313" key="2">
    <source>
        <dbReference type="EMBL" id="RJF75608.1"/>
    </source>
</evidence>
<gene>
    <name evidence="2" type="ORF">D3875_00735</name>
</gene>
<accession>A0A418VHK1</accession>
<feature type="coiled-coil region" evidence="1">
    <location>
        <begin position="101"/>
        <end position="135"/>
    </location>
</feature>
<protein>
    <submittedName>
        <fullName evidence="2">Uncharacterized protein</fullName>
    </submittedName>
</protein>
<dbReference type="Proteomes" id="UP000286287">
    <property type="component" value="Unassembled WGS sequence"/>
</dbReference>
<reference evidence="2 3" key="1">
    <citation type="submission" date="2018-09" db="EMBL/GenBank/DDBJ databases">
        <authorList>
            <person name="Zhu H."/>
        </authorList>
    </citation>
    <scope>NUCLEOTIDE SEQUENCE [LARGE SCALE GENOMIC DNA]</scope>
    <source>
        <strain evidence="2 3">K2S05-167</strain>
    </source>
</reference>
<dbReference type="Gene3D" id="6.10.250.3150">
    <property type="match status" value="1"/>
</dbReference>
<feature type="coiled-coil region" evidence="1">
    <location>
        <begin position="14"/>
        <end position="65"/>
    </location>
</feature>
<organism evidence="2 3">
    <name type="scientific">Deinococcus cavernae</name>
    <dbReference type="NCBI Taxonomy" id="2320857"/>
    <lineage>
        <taxon>Bacteria</taxon>
        <taxon>Thermotogati</taxon>
        <taxon>Deinococcota</taxon>
        <taxon>Deinococci</taxon>
        <taxon>Deinococcales</taxon>
        <taxon>Deinococcaceae</taxon>
        <taxon>Deinococcus</taxon>
    </lineage>
</organism>
<sequence length="390" mass="44481">MTSYLDDTWLQAEMQRFEQTKKTLQEAAALLERATTAVPQLQRGLEQLEQHERKTKKNFDQLSKETKQELSTLVSQAQADFDGHVQEVIRKLSAMGEAGQLLELRQEVTKLLAALPVLEQQAAHLTEELSEVQEHYPVRLLGLEDQVKSVQTELSHSMVQVVALHSGQQEHLKRLDHLSGREPQVKASMDALHANQVKLQQEQQQLQTYQQSQGATIQRTVQHLSELDNAGKSRHTELKADLTSLSQQVSEALGRLAQLEARHNAAEFRLEQLEDRVSEQIIASQQQFEAKLQQLHERQQALEHAQESMNQRQMALRDLPEDVSKLGRVLKETRDQFESHRAETTARHDAQRETLAGLERQVGSVQTRASRFIAWFEKASAMTRLRGTPE</sequence>
<dbReference type="EMBL" id="QYUJ01000004">
    <property type="protein sequence ID" value="RJF75608.1"/>
    <property type="molecule type" value="Genomic_DNA"/>
</dbReference>
<dbReference type="RefSeq" id="WP_119760093.1">
    <property type="nucleotide sequence ID" value="NZ_QYUJ01000004.1"/>
</dbReference>
<comment type="caution">
    <text evidence="2">The sequence shown here is derived from an EMBL/GenBank/DDBJ whole genome shotgun (WGS) entry which is preliminary data.</text>
</comment>
<dbReference type="AlphaFoldDB" id="A0A418VHK1"/>
<proteinExistence type="predicted"/>
<evidence type="ECO:0000256" key="1">
    <source>
        <dbReference type="SAM" id="Coils"/>
    </source>
</evidence>
<keyword evidence="3" id="KW-1185">Reference proteome</keyword>